<accession>A0A9P5S750</accession>
<dbReference type="EMBL" id="JAAAUQ010000093">
    <property type="protein sequence ID" value="KAF9154879.1"/>
    <property type="molecule type" value="Genomic_DNA"/>
</dbReference>
<organism evidence="3 4">
    <name type="scientific">Linnemannia schmuckeri</name>
    <dbReference type="NCBI Taxonomy" id="64567"/>
    <lineage>
        <taxon>Eukaryota</taxon>
        <taxon>Fungi</taxon>
        <taxon>Fungi incertae sedis</taxon>
        <taxon>Mucoromycota</taxon>
        <taxon>Mortierellomycotina</taxon>
        <taxon>Mortierellomycetes</taxon>
        <taxon>Mortierellales</taxon>
        <taxon>Mortierellaceae</taxon>
        <taxon>Linnemannia</taxon>
    </lineage>
</organism>
<evidence type="ECO:0000256" key="1">
    <source>
        <dbReference type="SAM" id="MobiDB-lite"/>
    </source>
</evidence>
<feature type="compositionally biased region" description="Polar residues" evidence="1">
    <location>
        <begin position="150"/>
        <end position="175"/>
    </location>
</feature>
<evidence type="ECO:0000256" key="2">
    <source>
        <dbReference type="SAM" id="Phobius"/>
    </source>
</evidence>
<keyword evidence="4" id="KW-1185">Reference proteome</keyword>
<name>A0A9P5S750_9FUNG</name>
<sequence>MILCETIVKRDDGEDEDEDDTSAQEAEAGEPAPEQEVIAKEGNDDEEYITRGQDLTELVPEEITNSGSDQEPTSTTTAEESEPTSKPEDEDKEESKDKNGLDEEPTPAPIPDDTTTITEEPEPASATDASEAATTDADAVPEPTDPAVAITSSTKITDSSQDRPSGQTDLTVTKASKNEEAGPTTLPKHKEETNSNTMALTVGVIIAAIVIASVIGIWIFRKWKLFPSRQFKSKIIGGSAKKEKATAAAVYGPGNGHDDRSEYNSRDEIFRPEVYEIEPEPPMTSVTMTTPAYPAAVAGSEYEYGYAHYEKMQQQQQPMSGDTNYQPYQYGYNSGVPAMSEASEMRASVTTISNPKPNVIGGVPATGHNIHGYGSEDYTQNDHFLRELRE</sequence>
<feature type="compositionally biased region" description="Low complexity" evidence="1">
    <location>
        <begin position="23"/>
        <end position="36"/>
    </location>
</feature>
<feature type="compositionally biased region" description="Basic and acidic residues" evidence="1">
    <location>
        <begin position="83"/>
        <end position="101"/>
    </location>
</feature>
<feature type="compositionally biased region" description="Low complexity" evidence="1">
    <location>
        <begin position="111"/>
        <end position="138"/>
    </location>
</feature>
<evidence type="ECO:0000313" key="3">
    <source>
        <dbReference type="EMBL" id="KAF9154879.1"/>
    </source>
</evidence>
<reference evidence="3" key="1">
    <citation type="journal article" date="2020" name="Fungal Divers.">
        <title>Resolving the Mortierellaceae phylogeny through synthesis of multi-gene phylogenetics and phylogenomics.</title>
        <authorList>
            <person name="Vandepol N."/>
            <person name="Liber J."/>
            <person name="Desiro A."/>
            <person name="Na H."/>
            <person name="Kennedy M."/>
            <person name="Barry K."/>
            <person name="Grigoriev I.V."/>
            <person name="Miller A.N."/>
            <person name="O'Donnell K."/>
            <person name="Stajich J.E."/>
            <person name="Bonito G."/>
        </authorList>
    </citation>
    <scope>NUCLEOTIDE SEQUENCE</scope>
    <source>
        <strain evidence="3">NRRL 6426</strain>
    </source>
</reference>
<comment type="caution">
    <text evidence="3">The sequence shown here is derived from an EMBL/GenBank/DDBJ whole genome shotgun (WGS) entry which is preliminary data.</text>
</comment>
<proteinExistence type="predicted"/>
<dbReference type="Proteomes" id="UP000748756">
    <property type="component" value="Unassembled WGS sequence"/>
</dbReference>
<protein>
    <submittedName>
        <fullName evidence="3">Uncharacterized protein</fullName>
    </submittedName>
</protein>
<feature type="compositionally biased region" description="Acidic residues" evidence="1">
    <location>
        <begin position="13"/>
        <end position="22"/>
    </location>
</feature>
<feature type="transmembrane region" description="Helical" evidence="2">
    <location>
        <begin position="198"/>
        <end position="220"/>
    </location>
</feature>
<keyword evidence="2" id="KW-0472">Membrane</keyword>
<evidence type="ECO:0000313" key="4">
    <source>
        <dbReference type="Proteomes" id="UP000748756"/>
    </source>
</evidence>
<keyword evidence="2" id="KW-1133">Transmembrane helix</keyword>
<feature type="region of interest" description="Disordered" evidence="1">
    <location>
        <begin position="1"/>
        <end position="192"/>
    </location>
</feature>
<dbReference type="AlphaFoldDB" id="A0A9P5S750"/>
<gene>
    <name evidence="3" type="ORF">BG015_011746</name>
</gene>
<dbReference type="OrthoDB" id="2443093at2759"/>
<keyword evidence="2" id="KW-0812">Transmembrane</keyword>